<dbReference type="Proteomes" id="UP000183509">
    <property type="component" value="Unassembled WGS sequence"/>
</dbReference>
<reference evidence="2 5" key="1">
    <citation type="submission" date="2016-01" db="EMBL/GenBank/DDBJ databases">
        <title>Molecular Mechanisms for transfer of large genomic segments between Enterococcus faecium strains.</title>
        <authorList>
            <person name="Garcia-Solache M.A."/>
            <person name="Lebreton F."/>
            <person name="Mclaughlin R.E."/>
            <person name="Whiteaker J.D."/>
            <person name="Gilmore M.S."/>
            <person name="Rice L.B."/>
        </authorList>
    </citation>
    <scope>NUCLEOTIDE SEQUENCE [LARGE SCALE GENOMIC DNA]</scope>
    <source>
        <strain evidence="2 5">D344RRF x C68</strain>
    </source>
</reference>
<evidence type="ECO:0000313" key="2">
    <source>
        <dbReference type="EMBL" id="KWX19278.1"/>
    </source>
</evidence>
<feature type="transmembrane region" description="Helical" evidence="1">
    <location>
        <begin position="44"/>
        <end position="64"/>
    </location>
</feature>
<dbReference type="EMBL" id="LRHK01000001">
    <property type="protein sequence ID" value="KWX19278.1"/>
    <property type="molecule type" value="Genomic_DNA"/>
</dbReference>
<keyword evidence="1" id="KW-0472">Membrane</keyword>
<evidence type="ECO:0000313" key="4">
    <source>
        <dbReference type="EMBL" id="SAZ03008.1"/>
    </source>
</evidence>
<reference evidence="4 6" key="2">
    <citation type="submission" date="2016-04" db="EMBL/GenBank/DDBJ databases">
        <authorList>
            <person name="Millard A."/>
        </authorList>
    </citation>
    <scope>NUCLEOTIDE SEQUENCE [LARGE SCALE GENOMIC DNA]</scope>
    <source>
        <strain evidence="4">Isolate 22</strain>
    </source>
</reference>
<evidence type="ECO:0000313" key="3">
    <source>
        <dbReference type="EMBL" id="PZM56364.1"/>
    </source>
</evidence>
<evidence type="ECO:0000256" key="1">
    <source>
        <dbReference type="SAM" id="Phobius"/>
    </source>
</evidence>
<protein>
    <submittedName>
        <fullName evidence="2">Uncharacterized protein</fullName>
    </submittedName>
</protein>
<accession>A0A132PAA7</accession>
<keyword evidence="1" id="KW-0812">Transmembrane</keyword>
<gene>
    <name evidence="2" type="ORF">AWT83_12655</name>
    <name evidence="3" type="ORF">DKP91_04640</name>
    <name evidence="4" type="ORF">DTPHA_601217</name>
</gene>
<dbReference type="PATRIC" id="fig|1352.1358.peg.1791"/>
<keyword evidence="1" id="KW-1133">Transmembrane helix</keyword>
<dbReference type="EMBL" id="FKLM01000015">
    <property type="protein sequence ID" value="SAZ03008.1"/>
    <property type="molecule type" value="Genomic_DNA"/>
</dbReference>
<evidence type="ECO:0000313" key="5">
    <source>
        <dbReference type="Proteomes" id="UP000070452"/>
    </source>
</evidence>
<sequence length="105" mass="11983">MKKVHSFLNYLMGAITIVAVYQAFLKYPDYGTKLLSLTHNQTAYSPTLILSTLTAGAKSATYFFHKTTSMLKRKKQRKQLLVVVAAMIIIYFLPVITQVFHQYFG</sequence>
<dbReference type="Proteomes" id="UP000249070">
    <property type="component" value="Unassembled WGS sequence"/>
</dbReference>
<name>A0A132PAA7_ENTFC</name>
<feature type="transmembrane region" description="Helical" evidence="1">
    <location>
        <begin position="80"/>
        <end position="100"/>
    </location>
</feature>
<reference evidence="3 7" key="3">
    <citation type="submission" date="2018-05" db="EMBL/GenBank/DDBJ databases">
        <title>Vancomycin-resistant Enterococcus faecium strain from Chelyabinsk, Russia.</title>
        <authorList>
            <person name="Gostev V."/>
            <person name="Goncharov A."/>
            <person name="Kolodzhieva V."/>
            <person name="Suvorov A."/>
            <person name="Sidorenko S."/>
            <person name="Zueva L."/>
        </authorList>
    </citation>
    <scope>NUCLEOTIDE SEQUENCE [LARGE SCALE GENOMIC DNA]</scope>
    <source>
        <strain evidence="3 7">20</strain>
    </source>
</reference>
<evidence type="ECO:0000313" key="6">
    <source>
        <dbReference type="Proteomes" id="UP000183509"/>
    </source>
</evidence>
<evidence type="ECO:0000313" key="7">
    <source>
        <dbReference type="Proteomes" id="UP000249070"/>
    </source>
</evidence>
<dbReference type="STRING" id="1352.AL014_06045"/>
<organism evidence="2 5">
    <name type="scientific">Enterococcus faecium</name>
    <name type="common">Streptococcus faecium</name>
    <dbReference type="NCBI Taxonomy" id="1352"/>
    <lineage>
        <taxon>Bacteria</taxon>
        <taxon>Bacillati</taxon>
        <taxon>Bacillota</taxon>
        <taxon>Bacilli</taxon>
        <taxon>Lactobacillales</taxon>
        <taxon>Enterococcaceae</taxon>
        <taxon>Enterococcus</taxon>
    </lineage>
</organism>
<dbReference type="EMBL" id="QHGU01000015">
    <property type="protein sequence ID" value="PZM56364.1"/>
    <property type="molecule type" value="Genomic_DNA"/>
</dbReference>
<feature type="transmembrane region" description="Helical" evidence="1">
    <location>
        <begin position="7"/>
        <end position="24"/>
    </location>
</feature>
<comment type="caution">
    <text evidence="2">The sequence shown here is derived from an EMBL/GenBank/DDBJ whole genome shotgun (WGS) entry which is preliminary data.</text>
</comment>
<dbReference type="Proteomes" id="UP000070452">
    <property type="component" value="Unassembled WGS sequence"/>
</dbReference>
<proteinExistence type="predicted"/>
<dbReference type="AlphaFoldDB" id="A0A132PAA7"/>